<dbReference type="AlphaFoldDB" id="A0A1D1YZ96"/>
<protein>
    <submittedName>
        <fullName evidence="2">Piezo-type mechanosensitive ion channel component 2</fullName>
    </submittedName>
</protein>
<gene>
    <name evidence="2" type="primary">Piezo2_0</name>
    <name evidence="2" type="ORF">g.21139</name>
</gene>
<evidence type="ECO:0000313" key="2">
    <source>
        <dbReference type="EMBL" id="JAT59967.1"/>
    </source>
</evidence>
<dbReference type="InterPro" id="IPR008004">
    <property type="entry name" value="OCTOPUS-like"/>
</dbReference>
<proteinExistence type="predicted"/>
<feature type="compositionally biased region" description="Basic and acidic residues" evidence="1">
    <location>
        <begin position="116"/>
        <end position="153"/>
    </location>
</feature>
<evidence type="ECO:0000256" key="1">
    <source>
        <dbReference type="SAM" id="MobiDB-lite"/>
    </source>
</evidence>
<feature type="compositionally biased region" description="Basic residues" evidence="1">
    <location>
        <begin position="10"/>
        <end position="19"/>
    </location>
</feature>
<dbReference type="Pfam" id="PF05340">
    <property type="entry name" value="DUF740"/>
    <property type="match status" value="1"/>
</dbReference>
<reference evidence="2" key="1">
    <citation type="submission" date="2015-07" db="EMBL/GenBank/DDBJ databases">
        <title>Transcriptome Assembly of Anthurium amnicola.</title>
        <authorList>
            <person name="Suzuki J."/>
        </authorList>
    </citation>
    <scope>NUCLEOTIDE SEQUENCE</scope>
</reference>
<dbReference type="EMBL" id="GDJX01007969">
    <property type="protein sequence ID" value="JAT59967.1"/>
    <property type="molecule type" value="Transcribed_RNA"/>
</dbReference>
<accession>A0A1D1YZ96</accession>
<dbReference type="PANTHER" id="PTHR34046:SF19">
    <property type="entry name" value="RAPIDLY ELICITED PROTEIN, PUTATIVE-RELATED"/>
    <property type="match status" value="1"/>
</dbReference>
<organism evidence="2">
    <name type="scientific">Anthurium amnicola</name>
    <dbReference type="NCBI Taxonomy" id="1678845"/>
    <lineage>
        <taxon>Eukaryota</taxon>
        <taxon>Viridiplantae</taxon>
        <taxon>Streptophyta</taxon>
        <taxon>Embryophyta</taxon>
        <taxon>Tracheophyta</taxon>
        <taxon>Spermatophyta</taxon>
        <taxon>Magnoliopsida</taxon>
        <taxon>Liliopsida</taxon>
        <taxon>Araceae</taxon>
        <taxon>Pothoideae</taxon>
        <taxon>Potheae</taxon>
        <taxon>Anthurium</taxon>
    </lineage>
</organism>
<feature type="compositionally biased region" description="Low complexity" evidence="1">
    <location>
        <begin position="32"/>
        <end position="68"/>
    </location>
</feature>
<feature type="region of interest" description="Disordered" evidence="1">
    <location>
        <begin position="1"/>
        <end position="158"/>
    </location>
</feature>
<dbReference type="PANTHER" id="PTHR34046">
    <property type="entry name" value="OS06G0218800 PROTEIN"/>
    <property type="match status" value="1"/>
</dbReference>
<name>A0A1D1YZ96_9ARAE</name>
<sequence length="195" mass="21584">MGWSEMEGRCRRHPKHRQSKGVCPSCLRERLSQISTSSTNTSSSLSSPTSSYDSISSSSSYLGSPSTGLRPRGARAKIAHLVKQNGREHPLLGKPAEALTKSRSLAFVISNPLGGGKKDKKEKQKMEEEEEKSKSEGDGDKVDHVEEGRDENTKKKKRGFWSLLAVGGKKRKDKDAIFHSRTVRETSSARWAFLP</sequence>